<dbReference type="EMBL" id="JABFTP020000001">
    <property type="protein sequence ID" value="KAL3266213.1"/>
    <property type="molecule type" value="Genomic_DNA"/>
</dbReference>
<name>A0ABD2MIK9_9CUCU</name>
<dbReference type="GO" id="GO:0005737">
    <property type="term" value="C:cytoplasm"/>
    <property type="evidence" value="ECO:0007669"/>
    <property type="project" value="UniProtKB-ARBA"/>
</dbReference>
<dbReference type="PANTHER" id="PTHR13015">
    <property type="entry name" value="PROTEIN AD-016-RELATED"/>
    <property type="match status" value="1"/>
</dbReference>
<dbReference type="Gene3D" id="1.20.5.110">
    <property type="match status" value="1"/>
</dbReference>
<reference evidence="3 4" key="1">
    <citation type="journal article" date="2021" name="BMC Biol.">
        <title>Horizontally acquired antibacterial genes associated with adaptive radiation of ladybird beetles.</title>
        <authorList>
            <person name="Li H.S."/>
            <person name="Tang X.F."/>
            <person name="Huang Y.H."/>
            <person name="Xu Z.Y."/>
            <person name="Chen M.L."/>
            <person name="Du X.Y."/>
            <person name="Qiu B.Y."/>
            <person name="Chen P.T."/>
            <person name="Zhang W."/>
            <person name="Slipinski A."/>
            <person name="Escalona H.E."/>
            <person name="Waterhouse R.M."/>
            <person name="Zwick A."/>
            <person name="Pang H."/>
        </authorList>
    </citation>
    <scope>NUCLEOTIDE SEQUENCE [LARGE SCALE GENOMIC DNA]</scope>
    <source>
        <strain evidence="3">SYSU2018</strain>
    </source>
</reference>
<evidence type="ECO:0008006" key="5">
    <source>
        <dbReference type="Google" id="ProtNLM"/>
    </source>
</evidence>
<comment type="caution">
    <text evidence="3">The sequence shown here is derived from an EMBL/GenBank/DDBJ whole genome shotgun (WGS) entry which is preliminary data.</text>
</comment>
<dbReference type="InterPro" id="IPR019309">
    <property type="entry name" value="WASHC3"/>
</dbReference>
<accession>A0ABD2MIK9</accession>
<keyword evidence="4" id="KW-1185">Reference proteome</keyword>
<sequence length="126" mass="14251">MNTVSFVNTFAQSCESRLMEFEFKLQKVDASLKILESQLSSIALDENITESTDKNLPTEIMENQSEIPEIKESASNEEIPQNEAPKPNEDPRYSKYFKMVQVGVPIPAVKLKMQSEGLDPNILDKI</sequence>
<evidence type="ECO:0000256" key="2">
    <source>
        <dbReference type="SAM" id="MobiDB-lite"/>
    </source>
</evidence>
<dbReference type="Pfam" id="PF10152">
    <property type="entry name" value="CCDC53"/>
    <property type="match status" value="1"/>
</dbReference>
<evidence type="ECO:0000313" key="4">
    <source>
        <dbReference type="Proteomes" id="UP001516400"/>
    </source>
</evidence>
<dbReference type="AlphaFoldDB" id="A0ABD2MIK9"/>
<proteinExistence type="inferred from homology"/>
<organism evidence="3 4">
    <name type="scientific">Cryptolaemus montrouzieri</name>
    <dbReference type="NCBI Taxonomy" id="559131"/>
    <lineage>
        <taxon>Eukaryota</taxon>
        <taxon>Metazoa</taxon>
        <taxon>Ecdysozoa</taxon>
        <taxon>Arthropoda</taxon>
        <taxon>Hexapoda</taxon>
        <taxon>Insecta</taxon>
        <taxon>Pterygota</taxon>
        <taxon>Neoptera</taxon>
        <taxon>Endopterygota</taxon>
        <taxon>Coleoptera</taxon>
        <taxon>Polyphaga</taxon>
        <taxon>Cucujiformia</taxon>
        <taxon>Coccinelloidea</taxon>
        <taxon>Coccinellidae</taxon>
        <taxon>Scymninae</taxon>
        <taxon>Scymnini</taxon>
        <taxon>Cryptolaemus</taxon>
    </lineage>
</organism>
<dbReference type="Proteomes" id="UP001516400">
    <property type="component" value="Unassembled WGS sequence"/>
</dbReference>
<evidence type="ECO:0000256" key="1">
    <source>
        <dbReference type="ARBA" id="ARBA00006290"/>
    </source>
</evidence>
<protein>
    <recommendedName>
        <fullName evidence="5">WASH complex subunit 3</fullName>
    </recommendedName>
</protein>
<gene>
    <name evidence="3" type="ORF">HHI36_010395</name>
</gene>
<comment type="similarity">
    <text evidence="1">Belongs to the CCDC53 family.</text>
</comment>
<feature type="region of interest" description="Disordered" evidence="2">
    <location>
        <begin position="48"/>
        <end position="92"/>
    </location>
</feature>
<evidence type="ECO:0000313" key="3">
    <source>
        <dbReference type="EMBL" id="KAL3266213.1"/>
    </source>
</evidence>
<dbReference type="PANTHER" id="PTHR13015:SF0">
    <property type="entry name" value="WASH COMPLEX SUBUNIT 3"/>
    <property type="match status" value="1"/>
</dbReference>